<dbReference type="PANTHER" id="PTHR12066:SF0">
    <property type="entry name" value="TELOMERASE REVERSE TRANSCRIPTASE"/>
    <property type="match status" value="1"/>
</dbReference>
<dbReference type="Pfam" id="PF00078">
    <property type="entry name" value="RVT_1"/>
    <property type="match status" value="1"/>
</dbReference>
<dbReference type="PRINTS" id="PR01365">
    <property type="entry name" value="TELOMERASERT"/>
</dbReference>
<dbReference type="Pfam" id="PF12009">
    <property type="entry name" value="Telomerase_RBD"/>
    <property type="match status" value="1"/>
</dbReference>
<dbReference type="InterPro" id="IPR000477">
    <property type="entry name" value="RT_dom"/>
</dbReference>
<dbReference type="Gene3D" id="3.30.70.2630">
    <property type="match status" value="1"/>
</dbReference>
<evidence type="ECO:0000256" key="5">
    <source>
        <dbReference type="ARBA" id="ARBA00022679"/>
    </source>
</evidence>
<evidence type="ECO:0000256" key="10">
    <source>
        <dbReference type="ARBA" id="ARBA00022918"/>
    </source>
</evidence>
<organism evidence="15 16">
    <name type="scientific">Alectoria fallacina</name>
    <dbReference type="NCBI Taxonomy" id="1903189"/>
    <lineage>
        <taxon>Eukaryota</taxon>
        <taxon>Fungi</taxon>
        <taxon>Dikarya</taxon>
        <taxon>Ascomycota</taxon>
        <taxon>Pezizomycotina</taxon>
        <taxon>Lecanoromycetes</taxon>
        <taxon>OSLEUM clade</taxon>
        <taxon>Lecanoromycetidae</taxon>
        <taxon>Lecanorales</taxon>
        <taxon>Lecanorineae</taxon>
        <taxon>Parmeliaceae</taxon>
        <taxon>Alectoria</taxon>
    </lineage>
</organism>
<keyword evidence="5 13" id="KW-0808">Transferase</keyword>
<evidence type="ECO:0000256" key="1">
    <source>
        <dbReference type="ARBA" id="ARBA00008001"/>
    </source>
</evidence>
<keyword evidence="7 13" id="KW-0479">Metal-binding</keyword>
<dbReference type="GO" id="GO:0046872">
    <property type="term" value="F:metal ion binding"/>
    <property type="evidence" value="ECO:0007669"/>
    <property type="project" value="UniProtKB-KW"/>
</dbReference>
<dbReference type="GO" id="GO:0003720">
    <property type="term" value="F:telomerase activity"/>
    <property type="evidence" value="ECO:0007669"/>
    <property type="project" value="InterPro"/>
</dbReference>
<dbReference type="CDD" id="cd01648">
    <property type="entry name" value="TERT"/>
    <property type="match status" value="1"/>
</dbReference>
<dbReference type="EMBL" id="CAJPDR010001023">
    <property type="protein sequence ID" value="CAF9943422.1"/>
    <property type="molecule type" value="Genomic_DNA"/>
</dbReference>
<dbReference type="OrthoDB" id="289721at2759"/>
<dbReference type="Gene3D" id="1.10.357.90">
    <property type="match status" value="1"/>
</dbReference>
<keyword evidence="9 13" id="KW-0779">Telomere</keyword>
<evidence type="ECO:0000256" key="13">
    <source>
        <dbReference type="RuleBase" id="RU365061"/>
    </source>
</evidence>
<dbReference type="EC" id="2.7.7.49" evidence="2 13"/>
<evidence type="ECO:0000256" key="6">
    <source>
        <dbReference type="ARBA" id="ARBA00022695"/>
    </source>
</evidence>
<evidence type="ECO:0000256" key="4">
    <source>
        <dbReference type="ARBA" id="ARBA00022454"/>
    </source>
</evidence>
<dbReference type="PANTHER" id="PTHR12066">
    <property type="entry name" value="TELOMERASE REVERSE TRANSCRIPTASE"/>
    <property type="match status" value="1"/>
</dbReference>
<keyword evidence="10 13" id="KW-0695">RNA-directed DNA polymerase</keyword>
<feature type="domain" description="Reverse transcriptase" evidence="14">
    <location>
        <begin position="635"/>
        <end position="972"/>
    </location>
</feature>
<comment type="similarity">
    <text evidence="1 13">Belongs to the reverse transcriptase family. Telomerase subfamily.</text>
</comment>
<comment type="caution">
    <text evidence="15">The sequence shown here is derived from an EMBL/GenBank/DDBJ whole genome shotgun (WGS) entry which is preliminary data.</text>
</comment>
<dbReference type="GO" id="GO:0007004">
    <property type="term" value="P:telomere maintenance via telomerase"/>
    <property type="evidence" value="ECO:0007669"/>
    <property type="project" value="TreeGrafter"/>
</dbReference>
<evidence type="ECO:0000256" key="3">
    <source>
        <dbReference type="ARBA" id="ARBA00016182"/>
    </source>
</evidence>
<dbReference type="GO" id="GO:0042162">
    <property type="term" value="F:telomeric DNA binding"/>
    <property type="evidence" value="ECO:0007669"/>
    <property type="project" value="TreeGrafter"/>
</dbReference>
<reference evidence="15" key="1">
    <citation type="submission" date="2021-03" db="EMBL/GenBank/DDBJ databases">
        <authorList>
            <person name="Tagirdzhanova G."/>
        </authorList>
    </citation>
    <scope>NUCLEOTIDE SEQUENCE</scope>
</reference>
<keyword evidence="4 13" id="KW-0158">Chromosome</keyword>
<dbReference type="SMART" id="SM00975">
    <property type="entry name" value="Telomerase_RBD"/>
    <property type="match status" value="1"/>
</dbReference>
<dbReference type="GO" id="GO:0000333">
    <property type="term" value="C:telomerase catalytic core complex"/>
    <property type="evidence" value="ECO:0007669"/>
    <property type="project" value="TreeGrafter"/>
</dbReference>
<accession>A0A8H3JA52</accession>
<dbReference type="InterPro" id="IPR021891">
    <property type="entry name" value="Telomerase_RBD"/>
</dbReference>
<comment type="function">
    <text evidence="13">Telomerase is a ribonucleoprotein enzyme essential for the replication of chromosome termini in most eukaryotes. It elongates telomeres. It is a reverse transcriptase that adds simple sequence repeats to chromosome ends by copying a template sequence within the RNA component of the enzyme.</text>
</comment>
<dbReference type="InterPro" id="IPR003545">
    <property type="entry name" value="Telomerase_RT"/>
</dbReference>
<keyword evidence="16" id="KW-1185">Reference proteome</keyword>
<evidence type="ECO:0000256" key="11">
    <source>
        <dbReference type="ARBA" id="ARBA00023242"/>
    </source>
</evidence>
<evidence type="ECO:0000256" key="9">
    <source>
        <dbReference type="ARBA" id="ARBA00022895"/>
    </source>
</evidence>
<dbReference type="Gene3D" id="1.10.132.70">
    <property type="match status" value="1"/>
</dbReference>
<dbReference type="PROSITE" id="PS50878">
    <property type="entry name" value="RT_POL"/>
    <property type="match status" value="1"/>
</dbReference>
<proteinExistence type="inferred from homology"/>
<dbReference type="GO" id="GO:0000781">
    <property type="term" value="C:chromosome, telomeric region"/>
    <property type="evidence" value="ECO:0007669"/>
    <property type="project" value="UniProtKB-SubCell"/>
</dbReference>
<keyword evidence="6 13" id="KW-0548">Nucleotidyltransferase</keyword>
<dbReference type="Proteomes" id="UP000664203">
    <property type="component" value="Unassembled WGS sequence"/>
</dbReference>
<gene>
    <name evidence="15" type="ORF">ALECFALPRED_000323</name>
</gene>
<comment type="catalytic activity">
    <reaction evidence="12 13">
        <text>DNA(n) + a 2'-deoxyribonucleoside 5'-triphosphate = DNA(n+1) + diphosphate</text>
        <dbReference type="Rhea" id="RHEA:22508"/>
        <dbReference type="Rhea" id="RHEA-COMP:17339"/>
        <dbReference type="Rhea" id="RHEA-COMP:17340"/>
        <dbReference type="ChEBI" id="CHEBI:33019"/>
        <dbReference type="ChEBI" id="CHEBI:61560"/>
        <dbReference type="ChEBI" id="CHEBI:173112"/>
        <dbReference type="EC" id="2.7.7.49"/>
    </reaction>
</comment>
<evidence type="ECO:0000313" key="15">
    <source>
        <dbReference type="EMBL" id="CAF9943422.1"/>
    </source>
</evidence>
<sequence>MGKRKRNRLFDGNPKRTKVEEKAITPVKHPALGLYYRNILTLRDYLLSKLPITSKARRRKIVSIVSDTADFHHKAEETSTLSRNGDCLSKLLNNTLVCEVHEQTPRPDSPRTKELEAFSQHVNPTAESSVGGSTTSLSDLVDFAVWLLFHKIHRHAHRPPHMLCHGFQRASNPRQTNEDHCAIAGIPGIVSHYPNANVHALKGSSWTEILGLLGKEGDRIMLDLVLDCGIFMAGDEGLGTPLTELHALSASNARREATISKPELCNTSASCLVPQSTQKNPAAITFVRSRMFYARAALNAKGRVTFGLRHIHVLNRYSDDGKIEHTVHIMKYVFPRQFGMHNVFTRTVDSKESIQPFKDYTLREQEIADLKRRNLPKGRAGASSIAVKQQLPKRLRGEALDLVRKLQRLHSRCSYYDLLKHYCPLKRTGPLLKRMVIAEPADLTPEQLDSQVPGPSSYSSIDAAVPQLRAEPPKAPLVSLATPQSDVSAYCQAVLSNLIPNRFWGEGIQGQENKNVVMRNVDRFVRLRRFENLSLHAVFQGLKLTPMTWLTPAQVNPSLKVAASDVQKRKEIFLEFIYYVFDSLLIPLIRSNFHVTESNVHQNHLFFFRHDVWRMLTEPALANFKLSMYEEIKTVKAKKLLDARALGFSQIRLLPKSNGVRPITNLRRRVTKLQNGKVTLGRSINSVMLPVFNVLEFEKRKQPALVGSALFSVGDMYPKLKAFAQTLQRDTPPPGSYYFAKVDAKSCFDTIPQQEVVRLIKQIASEEDYRIARHAEIKPSDTHGYGIARNSINTKPARKFISTARAATDFQSFDEFVSGGLGTAKKDTVFVNSIVETLQSKEKTLDLLQDHVERNVIKIGKKFFRQKAGIPQGSVLSSLLCNYFYAELERESLGFLEGDESILLRLIDDFLLITTNRDHAKKFLQVMHDGIEKYGVEVNPAKSLANFDVIINGSQVPCLRERIEFPYCGDLINTKTLEITKDRDRRKSTVLANTLTVEPSRVPGKAFYRKALNALKIQTHKMFLDTSFNSPVTVLSTIYQNFVEVAMKYYRYAKCMQGEKHPHPDLLIGESVRVPMKKAEVFGGRKLRRDWGENMQVQYRIWLS</sequence>
<dbReference type="AlphaFoldDB" id="A0A8H3JA52"/>
<evidence type="ECO:0000256" key="12">
    <source>
        <dbReference type="ARBA" id="ARBA00048173"/>
    </source>
</evidence>
<dbReference type="InterPro" id="IPR043502">
    <property type="entry name" value="DNA/RNA_pol_sf"/>
</dbReference>
<keyword evidence="11 13" id="KW-0539">Nucleus</keyword>
<evidence type="ECO:0000256" key="7">
    <source>
        <dbReference type="ARBA" id="ARBA00022723"/>
    </source>
</evidence>
<name>A0A8H3JA52_9LECA</name>
<evidence type="ECO:0000313" key="16">
    <source>
        <dbReference type="Proteomes" id="UP000664203"/>
    </source>
</evidence>
<evidence type="ECO:0000256" key="8">
    <source>
        <dbReference type="ARBA" id="ARBA00022842"/>
    </source>
</evidence>
<comment type="subcellular location">
    <subcellularLocation>
        <location evidence="13">Nucleus</location>
    </subcellularLocation>
    <subcellularLocation>
        <location evidence="13">Chromosome</location>
        <location evidence="13">Telomere</location>
    </subcellularLocation>
</comment>
<protein>
    <recommendedName>
        <fullName evidence="3 13">Telomerase reverse transcriptase</fullName>
        <ecNumber evidence="2 13">2.7.7.49</ecNumber>
    </recommendedName>
    <alternativeName>
        <fullName evidence="13">Telomerase catalytic subunit</fullName>
    </alternativeName>
</protein>
<evidence type="ECO:0000259" key="14">
    <source>
        <dbReference type="PROSITE" id="PS50878"/>
    </source>
</evidence>
<dbReference type="GO" id="GO:0070034">
    <property type="term" value="F:telomerase RNA binding"/>
    <property type="evidence" value="ECO:0007669"/>
    <property type="project" value="TreeGrafter"/>
</dbReference>
<evidence type="ECO:0000256" key="2">
    <source>
        <dbReference type="ARBA" id="ARBA00012493"/>
    </source>
</evidence>
<dbReference type="SUPFAM" id="SSF56672">
    <property type="entry name" value="DNA/RNA polymerases"/>
    <property type="match status" value="1"/>
</dbReference>
<keyword evidence="8 13" id="KW-0460">Magnesium</keyword>